<evidence type="ECO:0000256" key="3">
    <source>
        <dbReference type="ARBA" id="ARBA00022723"/>
    </source>
</evidence>
<evidence type="ECO:0000256" key="7">
    <source>
        <dbReference type="ARBA" id="ARBA00023014"/>
    </source>
</evidence>
<keyword evidence="5" id="KW-0560">Oxidoreductase</keyword>
<evidence type="ECO:0000256" key="6">
    <source>
        <dbReference type="ARBA" id="ARBA00023004"/>
    </source>
</evidence>
<dbReference type="Pfam" id="PF02913">
    <property type="entry name" value="FAD-oxidase_C"/>
    <property type="match status" value="1"/>
</dbReference>
<evidence type="ECO:0000256" key="5">
    <source>
        <dbReference type="ARBA" id="ARBA00023002"/>
    </source>
</evidence>
<dbReference type="Gene3D" id="3.30.465.10">
    <property type="match status" value="1"/>
</dbReference>
<evidence type="ECO:0000256" key="4">
    <source>
        <dbReference type="ARBA" id="ARBA00022827"/>
    </source>
</evidence>
<dbReference type="InterPro" id="IPR016169">
    <property type="entry name" value="FAD-bd_PCMH_sub2"/>
</dbReference>
<evidence type="ECO:0000313" key="9">
    <source>
        <dbReference type="EMBL" id="NHC12413.1"/>
    </source>
</evidence>
<name>A0ABX0GPN5_9ACTN</name>
<keyword evidence="6" id="KW-0408">Iron</keyword>
<dbReference type="InterPro" id="IPR006094">
    <property type="entry name" value="Oxid_FAD_bind_N"/>
</dbReference>
<keyword evidence="4" id="KW-0274">FAD</keyword>
<protein>
    <submittedName>
        <fullName evidence="9">FAD-binding protein</fullName>
    </submittedName>
</protein>
<comment type="cofactor">
    <cofactor evidence="1">
        <name>FAD</name>
        <dbReference type="ChEBI" id="CHEBI:57692"/>
    </cofactor>
</comment>
<dbReference type="Pfam" id="PF01565">
    <property type="entry name" value="FAD_binding_4"/>
    <property type="match status" value="1"/>
</dbReference>
<dbReference type="PROSITE" id="PS00198">
    <property type="entry name" value="4FE4S_FER_1"/>
    <property type="match status" value="1"/>
</dbReference>
<gene>
    <name evidence="9" type="ORF">G9H71_01275</name>
</gene>
<dbReference type="Pfam" id="PF02754">
    <property type="entry name" value="CCG"/>
    <property type="match status" value="1"/>
</dbReference>
<feature type="domain" description="FAD-binding PCMH-type" evidence="8">
    <location>
        <begin position="109"/>
        <end position="335"/>
    </location>
</feature>
<organism evidence="9 10">
    <name type="scientific">Motilibacter deserti</name>
    <dbReference type="NCBI Taxonomy" id="2714956"/>
    <lineage>
        <taxon>Bacteria</taxon>
        <taxon>Bacillati</taxon>
        <taxon>Actinomycetota</taxon>
        <taxon>Actinomycetes</taxon>
        <taxon>Motilibacterales</taxon>
        <taxon>Motilibacteraceae</taxon>
        <taxon>Motilibacter</taxon>
    </lineage>
</organism>
<dbReference type="InterPro" id="IPR016166">
    <property type="entry name" value="FAD-bd_PCMH"/>
</dbReference>
<dbReference type="InterPro" id="IPR036318">
    <property type="entry name" value="FAD-bd_PCMH-like_sf"/>
</dbReference>
<dbReference type="Gene3D" id="3.30.70.2740">
    <property type="match status" value="1"/>
</dbReference>
<evidence type="ECO:0000256" key="2">
    <source>
        <dbReference type="ARBA" id="ARBA00022630"/>
    </source>
</evidence>
<keyword evidence="10" id="KW-1185">Reference proteome</keyword>
<sequence>MFGRFAGAWATVVSTAAAVATRTSCHSVGGAARRGSVARRTPAVAEGAARVAHRPGARRLPNVRQDARVPGAPYVDVRGLREELERRVDAEVRFDPGSRGAYSTDASNYRQVPIGVVVPRSVEAAVEAVAVCRELGAPVLSRGGGTSLAGQACNVAVVIDWSKHCNRLLSVDPVARTCAVEPGIVLDELNRQLAAYGLQFGPKPATHANCTLGGMIGNDSCGASAQGYGRTVDNVRRLEVLTYGGLRFWAGPLGPGGLRADLPGELGRLHSALAQLRDRHADEVRDRFPDIPRRVSGYSLDALLPEGEVDLARLLVGTEGTLVTVLRAELALVPLPAATALAVLAYPDLVAAARAVPPINEHRPIALEGFDAELVEFQRDKHLEPEVLGLLPPGGAYLMAQFAGDTPAEAAAQAEALVRTAGRATPSVVLRDRAHQRQLWQIREAGLGATAHVPGRPDTHPGWEDSAVAPERLADYLRDLKALLVESGYEQHSVYGHFGHGCVHARIPFDLRSDEGVRAFRRFLERAADLVAAYGGSLSGEHGDGQARGELLDRMFGPRLVRAFGELKAAFDPLDRMNPGKVVAPYALDADLRLLAPLTPPPGKQQFGYPHDGGSVVGAAARCVGVGKCRSHVGGVMCPSYRATGEEEHSTRGRARLLFELMRDDGTVREDGWRSPDVLRALDLCLACKGCKTDCPVNVDMAAYKAEFLSHHYAGRLRPRAHYAMGWLPVWLRAATRAPRVVNAVASAPLLSRGVKWAGGIAQQRTLPQVADERFSSWYARRGPRGDGPRGDGRRGEVLLWPDTFTDALAPQVGRAAVEVLEDAGFRVVLPEGPLCCGLTWVTTGQLDVARRVLRRAVDALRPHLDAGRPVVGLEPSCTAVFRADSAELFPDDPDVERLRQATVTLGELFAARAPEWRPPAAVGGRAVVQRHCHQYAVMGYDADAELLRRAGAEVEVLDAGCCGLAGDFGFTNGHYEVSQAVAEHALLPRLRRLGAEEQVLADGFSCRTQVEQSDVTARPRHAAELLAAAVRGAEGPPPSGASAGRDGLAADAVAVGALVLAGAAVARRLAR</sequence>
<dbReference type="Gene3D" id="3.30.43.10">
    <property type="entry name" value="Uridine Diphospho-n-acetylenolpyruvylglucosamine Reductase, domain 2"/>
    <property type="match status" value="1"/>
</dbReference>
<dbReference type="PANTHER" id="PTHR11748:SF119">
    <property type="entry name" value="D-2-HYDROXYGLUTARATE DEHYDROGENASE"/>
    <property type="match status" value="1"/>
</dbReference>
<evidence type="ECO:0000313" key="10">
    <source>
        <dbReference type="Proteomes" id="UP000800981"/>
    </source>
</evidence>
<dbReference type="InterPro" id="IPR017896">
    <property type="entry name" value="4Fe4S_Fe-S-bd"/>
</dbReference>
<dbReference type="SUPFAM" id="SSF56176">
    <property type="entry name" value="FAD-binding/transporter-associated domain-like"/>
    <property type="match status" value="1"/>
</dbReference>
<evidence type="ECO:0000256" key="1">
    <source>
        <dbReference type="ARBA" id="ARBA00001974"/>
    </source>
</evidence>
<evidence type="ECO:0000259" key="8">
    <source>
        <dbReference type="PROSITE" id="PS51387"/>
    </source>
</evidence>
<dbReference type="InterPro" id="IPR016171">
    <property type="entry name" value="Vanillyl_alc_oxidase_C-sub2"/>
</dbReference>
<dbReference type="InterPro" id="IPR016167">
    <property type="entry name" value="FAD-bd_PCMH_sub1"/>
</dbReference>
<dbReference type="Pfam" id="PF13183">
    <property type="entry name" value="Fer4_8"/>
    <property type="match status" value="1"/>
</dbReference>
<dbReference type="SUPFAM" id="SSF46548">
    <property type="entry name" value="alpha-helical ferredoxin"/>
    <property type="match status" value="1"/>
</dbReference>
<keyword evidence="7" id="KW-0411">Iron-sulfur</keyword>
<dbReference type="Gene3D" id="1.10.45.10">
    <property type="entry name" value="Vanillyl-alcohol Oxidase, Chain A, domain 4"/>
    <property type="match status" value="1"/>
</dbReference>
<keyword evidence="3" id="KW-0479">Metal-binding</keyword>
<comment type="caution">
    <text evidence="9">The sequence shown here is derived from an EMBL/GenBank/DDBJ whole genome shotgun (WGS) entry which is preliminary data.</text>
</comment>
<accession>A0ABX0GPN5</accession>
<dbReference type="PROSITE" id="PS51387">
    <property type="entry name" value="FAD_PCMH"/>
    <property type="match status" value="1"/>
</dbReference>
<dbReference type="Proteomes" id="UP000800981">
    <property type="component" value="Unassembled WGS sequence"/>
</dbReference>
<dbReference type="InterPro" id="IPR004113">
    <property type="entry name" value="FAD-bd_oxidored_4_C"/>
</dbReference>
<dbReference type="EMBL" id="JAANNP010000001">
    <property type="protein sequence ID" value="NHC12413.1"/>
    <property type="molecule type" value="Genomic_DNA"/>
</dbReference>
<reference evidence="9 10" key="1">
    <citation type="submission" date="2020-03" db="EMBL/GenBank/DDBJ databases">
        <title>Two novel Motilibacter sp.</title>
        <authorList>
            <person name="Liu S."/>
        </authorList>
    </citation>
    <scope>NUCLEOTIDE SEQUENCE [LARGE SCALE GENOMIC DNA]</scope>
    <source>
        <strain evidence="9 10">E257</strain>
    </source>
</reference>
<dbReference type="PANTHER" id="PTHR11748">
    <property type="entry name" value="D-LACTATE DEHYDROGENASE"/>
    <property type="match status" value="1"/>
</dbReference>
<dbReference type="InterPro" id="IPR004017">
    <property type="entry name" value="Cys_rich_dom"/>
</dbReference>
<dbReference type="SUPFAM" id="SSF55103">
    <property type="entry name" value="FAD-linked oxidases, C-terminal domain"/>
    <property type="match status" value="1"/>
</dbReference>
<keyword evidence="2" id="KW-0285">Flavoprotein</keyword>
<dbReference type="InterPro" id="IPR017900">
    <property type="entry name" value="4Fe4S_Fe_S_CS"/>
</dbReference>
<proteinExistence type="predicted"/>
<dbReference type="InterPro" id="IPR016164">
    <property type="entry name" value="FAD-linked_Oxase-like_C"/>
</dbReference>